<dbReference type="PIRSF" id="PIRSF006060">
    <property type="entry name" value="AA_transporter"/>
    <property type="match status" value="1"/>
</dbReference>
<feature type="transmembrane region" description="Helical" evidence="6">
    <location>
        <begin position="416"/>
        <end position="435"/>
    </location>
</feature>
<comment type="caution">
    <text evidence="7">The sequence shown here is derived from an EMBL/GenBank/DDBJ whole genome shotgun (WGS) entry which is preliminary data.</text>
</comment>
<evidence type="ECO:0000256" key="3">
    <source>
        <dbReference type="ARBA" id="ARBA00022692"/>
    </source>
</evidence>
<evidence type="ECO:0000256" key="6">
    <source>
        <dbReference type="SAM" id="Phobius"/>
    </source>
</evidence>
<keyword evidence="4 6" id="KW-1133">Transmembrane helix</keyword>
<proteinExistence type="predicted"/>
<feature type="transmembrane region" description="Helical" evidence="6">
    <location>
        <begin position="356"/>
        <end position="378"/>
    </location>
</feature>
<evidence type="ECO:0000256" key="4">
    <source>
        <dbReference type="ARBA" id="ARBA00022989"/>
    </source>
</evidence>
<feature type="transmembrane region" description="Helical" evidence="6">
    <location>
        <begin position="124"/>
        <end position="142"/>
    </location>
</feature>
<feature type="transmembrane region" description="Helical" evidence="6">
    <location>
        <begin position="226"/>
        <end position="248"/>
    </location>
</feature>
<reference evidence="7" key="2">
    <citation type="submission" date="2021-08" db="EMBL/GenBank/DDBJ databases">
        <authorList>
            <person name="Tani A."/>
            <person name="Ola A."/>
            <person name="Ogura Y."/>
            <person name="Katsura K."/>
            <person name="Hayashi T."/>
        </authorList>
    </citation>
    <scope>NUCLEOTIDE SEQUENCE</scope>
    <source>
        <strain evidence="7">DSM 14458</strain>
    </source>
</reference>
<feature type="transmembrane region" description="Helical" evidence="6">
    <location>
        <begin position="283"/>
        <end position="308"/>
    </location>
</feature>
<feature type="transmembrane region" description="Helical" evidence="6">
    <location>
        <begin position="44"/>
        <end position="64"/>
    </location>
</feature>
<sequence>MTTFRPTLSAFQAFVLSLAIIAPTLAMAFNVPLAVQAAGRAAPLSFLLGGAAMALIGLSFVAFSRRIASAGSATTYVGAVLGDRLGFLAGWGLLLAYLAFLASATALVGGFLSVALGHLGVSHPQLWLALALLGGGVVIGLGGREIRLATTVMLVIEALAVLAIVVLALVILVQTPLDAAPLRPDPANGLSVLGYGMVFAVLSLAGFEGAATVAEETRDPHRAIPLAILGSLAAATLLYGLVSYAQVIGYGLDRMEDLARDPAPLDTLALRYLSRGYGIFLDAAAGISSLACALGTAAAAARILYALGTRGVGAGFARLDPAHGVPARALRFVGGLTLAFLLIFGSWSSPRAFSEAFATVATLVLILVYMAVGLAQAVFAARHRAWIWCGVGLAGSLMLAWPLLNSLYPAPAWPGPLWPLVVLAWMAMGVGLLRFHPGVRSGGSAAWLENR</sequence>
<feature type="transmembrane region" description="Helical" evidence="6">
    <location>
        <begin position="85"/>
        <end position="112"/>
    </location>
</feature>
<protein>
    <recommendedName>
        <fullName evidence="9">Amino acid permease</fullName>
    </recommendedName>
</protein>
<organism evidence="7 8">
    <name type="scientific">Methylorubrum suomiense</name>
    <dbReference type="NCBI Taxonomy" id="144191"/>
    <lineage>
        <taxon>Bacteria</taxon>
        <taxon>Pseudomonadati</taxon>
        <taxon>Pseudomonadota</taxon>
        <taxon>Alphaproteobacteria</taxon>
        <taxon>Hyphomicrobiales</taxon>
        <taxon>Methylobacteriaceae</taxon>
        <taxon>Methylorubrum</taxon>
    </lineage>
</organism>
<evidence type="ECO:0000256" key="2">
    <source>
        <dbReference type="ARBA" id="ARBA00022475"/>
    </source>
</evidence>
<dbReference type="InterPro" id="IPR050367">
    <property type="entry name" value="APC_superfamily"/>
</dbReference>
<name>A0ABQ4UW28_9HYPH</name>
<keyword evidence="8" id="KW-1185">Reference proteome</keyword>
<evidence type="ECO:0000256" key="5">
    <source>
        <dbReference type="ARBA" id="ARBA00023136"/>
    </source>
</evidence>
<dbReference type="Proteomes" id="UP001055093">
    <property type="component" value="Unassembled WGS sequence"/>
</dbReference>
<gene>
    <name evidence="7" type="ORF">BGCPKDLD_3014</name>
</gene>
<keyword evidence="2" id="KW-1003">Cell membrane</keyword>
<keyword evidence="5 6" id="KW-0472">Membrane</keyword>
<dbReference type="Gene3D" id="1.20.1740.10">
    <property type="entry name" value="Amino acid/polyamine transporter I"/>
    <property type="match status" value="1"/>
</dbReference>
<evidence type="ECO:0008006" key="9">
    <source>
        <dbReference type="Google" id="ProtNLM"/>
    </source>
</evidence>
<dbReference type="InterPro" id="IPR002293">
    <property type="entry name" value="AA/rel_permease1"/>
</dbReference>
<evidence type="ECO:0000256" key="1">
    <source>
        <dbReference type="ARBA" id="ARBA00004651"/>
    </source>
</evidence>
<feature type="transmembrane region" description="Helical" evidence="6">
    <location>
        <begin position="329"/>
        <end position="350"/>
    </location>
</feature>
<accession>A0ABQ4UW28</accession>
<evidence type="ECO:0000313" key="8">
    <source>
        <dbReference type="Proteomes" id="UP001055093"/>
    </source>
</evidence>
<feature type="transmembrane region" description="Helical" evidence="6">
    <location>
        <begin position="154"/>
        <end position="173"/>
    </location>
</feature>
<dbReference type="PANTHER" id="PTHR42770">
    <property type="entry name" value="AMINO ACID TRANSPORTER-RELATED"/>
    <property type="match status" value="1"/>
</dbReference>
<feature type="transmembrane region" description="Helical" evidence="6">
    <location>
        <begin position="385"/>
        <end position="404"/>
    </location>
</feature>
<dbReference type="PANTHER" id="PTHR42770:SF11">
    <property type="entry name" value="INNER MEMBRANE TRANSPORT PROTEIN YBAT"/>
    <property type="match status" value="1"/>
</dbReference>
<feature type="transmembrane region" description="Helical" evidence="6">
    <location>
        <begin position="193"/>
        <end position="214"/>
    </location>
</feature>
<evidence type="ECO:0000313" key="7">
    <source>
        <dbReference type="EMBL" id="GJE76422.1"/>
    </source>
</evidence>
<dbReference type="EMBL" id="BPRE01000008">
    <property type="protein sequence ID" value="GJE76422.1"/>
    <property type="molecule type" value="Genomic_DNA"/>
</dbReference>
<dbReference type="Pfam" id="PF13520">
    <property type="entry name" value="AA_permease_2"/>
    <property type="match status" value="1"/>
</dbReference>
<keyword evidence="3 6" id="KW-0812">Transmembrane</keyword>
<reference evidence="7" key="1">
    <citation type="journal article" date="2021" name="Front. Microbiol.">
        <title>Comprehensive Comparative Genomics and Phenotyping of Methylobacterium Species.</title>
        <authorList>
            <person name="Alessa O."/>
            <person name="Ogura Y."/>
            <person name="Fujitani Y."/>
            <person name="Takami H."/>
            <person name="Hayashi T."/>
            <person name="Sahin N."/>
            <person name="Tani A."/>
        </authorList>
    </citation>
    <scope>NUCLEOTIDE SEQUENCE</scope>
    <source>
        <strain evidence="7">DSM 14458</strain>
    </source>
</reference>
<comment type="subcellular location">
    <subcellularLocation>
        <location evidence="1">Cell membrane</location>
        <topology evidence="1">Multi-pass membrane protein</topology>
    </subcellularLocation>
</comment>
<dbReference type="RefSeq" id="WP_137829270.1">
    <property type="nucleotide sequence ID" value="NZ_BPRE01000008.1"/>
</dbReference>